<evidence type="ECO:0000256" key="4">
    <source>
        <dbReference type="ARBA" id="ARBA00022475"/>
    </source>
</evidence>
<evidence type="ECO:0000313" key="9">
    <source>
        <dbReference type="EMBL" id="TCK97761.1"/>
    </source>
</evidence>
<evidence type="ECO:0000256" key="1">
    <source>
        <dbReference type="ARBA" id="ARBA00004651"/>
    </source>
</evidence>
<protein>
    <submittedName>
        <fullName evidence="9">NCS2 family nucleobase:cation symporter-2</fullName>
    </submittedName>
</protein>
<dbReference type="Proteomes" id="UP000294545">
    <property type="component" value="Unassembled WGS sequence"/>
</dbReference>
<sequence length="450" mass="46727">MSKRTVSKEVYDIDGKPPFREAFPLAIQHVLAMFAGNVTVPIIVAGAIGAADERAFLIQCAMLVAGLATLLQVYRIGKMGAKLPIVMGTSFGFVPTSIAIGNAFGLSGLLGATLIGGIFEAFLGFFIKPLRKFFPPIVTGIVLLTIGLSLLPTGITYVAGGNGAEDFGGLNHLFLAAVVLITIVLLNQFAKGMAKMSAILIGIIVGYIVAIPMNMIDFSGVAQASWFGFPTPLKYGLTFHWEAISAMIVLYIVTAVETVGDISGITIGGADREATDEELSGGVIADGVASAVGSLFNALPNTSFSQNVGIVSFTKVMSTHVVKIGGIFLALSALVPKLGALIAAMPSSVLGGAAIVMFGSIAVMGIKLISSEPLGNREVLILSIALCLGFGFGTVDGALSAFPESVQNVFGGSGIVIGFLVATLLNAILPKEKEEKTHQKKYKKTAEHTA</sequence>
<feature type="transmembrane region" description="Helical" evidence="8">
    <location>
        <begin position="409"/>
        <end position="429"/>
    </location>
</feature>
<evidence type="ECO:0000256" key="6">
    <source>
        <dbReference type="ARBA" id="ARBA00022989"/>
    </source>
</evidence>
<feature type="transmembrane region" description="Helical" evidence="8">
    <location>
        <begin position="236"/>
        <end position="256"/>
    </location>
</feature>
<dbReference type="NCBIfam" id="TIGR00801">
    <property type="entry name" value="ncs2"/>
    <property type="match status" value="1"/>
</dbReference>
<comment type="subcellular location">
    <subcellularLocation>
        <location evidence="1">Cell membrane</location>
        <topology evidence="1">Multi-pass membrane protein</topology>
    </subcellularLocation>
</comment>
<dbReference type="PANTHER" id="PTHR42810">
    <property type="entry name" value="PURINE PERMEASE C1399.01C-RELATED"/>
    <property type="match status" value="1"/>
</dbReference>
<dbReference type="RefSeq" id="WP_132279066.1">
    <property type="nucleotide sequence ID" value="NZ_SMGQ01000011.1"/>
</dbReference>
<evidence type="ECO:0000256" key="3">
    <source>
        <dbReference type="ARBA" id="ARBA00022448"/>
    </source>
</evidence>
<comment type="caution">
    <text evidence="9">The sequence shown here is derived from an EMBL/GenBank/DDBJ whole genome shotgun (WGS) entry which is preliminary data.</text>
</comment>
<dbReference type="PANTHER" id="PTHR42810:SF2">
    <property type="entry name" value="PURINE PERMEASE C1399.01C-RELATED"/>
    <property type="match status" value="1"/>
</dbReference>
<dbReference type="AlphaFoldDB" id="A0A4V2Q1J1"/>
<keyword evidence="3" id="KW-0813">Transport</keyword>
<dbReference type="Pfam" id="PF00860">
    <property type="entry name" value="Xan_ur_permease"/>
    <property type="match status" value="1"/>
</dbReference>
<evidence type="ECO:0000256" key="5">
    <source>
        <dbReference type="ARBA" id="ARBA00022692"/>
    </source>
</evidence>
<dbReference type="NCBIfam" id="TIGR03173">
    <property type="entry name" value="pbuX"/>
    <property type="match status" value="1"/>
</dbReference>
<feature type="transmembrane region" description="Helical" evidence="8">
    <location>
        <begin position="198"/>
        <end position="216"/>
    </location>
</feature>
<keyword evidence="7 8" id="KW-0472">Membrane</keyword>
<feature type="transmembrane region" description="Helical" evidence="8">
    <location>
        <begin position="81"/>
        <end position="100"/>
    </location>
</feature>
<comment type="similarity">
    <text evidence="2">Belongs to the nucleobase:cation symporter-2 (NCS2) (TC 2.A.40) family.</text>
</comment>
<keyword evidence="10" id="KW-1185">Reference proteome</keyword>
<proteinExistence type="inferred from homology"/>
<organism evidence="9 10">
    <name type="scientific">Natranaerovirga hydrolytica</name>
    <dbReference type="NCBI Taxonomy" id="680378"/>
    <lineage>
        <taxon>Bacteria</taxon>
        <taxon>Bacillati</taxon>
        <taxon>Bacillota</taxon>
        <taxon>Clostridia</taxon>
        <taxon>Lachnospirales</taxon>
        <taxon>Natranaerovirgaceae</taxon>
        <taxon>Natranaerovirga</taxon>
    </lineage>
</organism>
<accession>A0A4V2Q1J1</accession>
<keyword evidence="6 8" id="KW-1133">Transmembrane helix</keyword>
<feature type="transmembrane region" description="Helical" evidence="8">
    <location>
        <begin position="56"/>
        <end position="74"/>
    </location>
</feature>
<dbReference type="GO" id="GO:0005886">
    <property type="term" value="C:plasma membrane"/>
    <property type="evidence" value="ECO:0007669"/>
    <property type="project" value="UniProtKB-SubCell"/>
</dbReference>
<feature type="transmembrane region" description="Helical" evidence="8">
    <location>
        <begin position="106"/>
        <end position="126"/>
    </location>
</feature>
<gene>
    <name evidence="9" type="ORF">EDC19_0163</name>
</gene>
<reference evidence="9 10" key="1">
    <citation type="submission" date="2019-03" db="EMBL/GenBank/DDBJ databases">
        <title>Genomic Encyclopedia of Type Strains, Phase IV (KMG-IV): sequencing the most valuable type-strain genomes for metagenomic binning, comparative biology and taxonomic classification.</title>
        <authorList>
            <person name="Goeker M."/>
        </authorList>
    </citation>
    <scope>NUCLEOTIDE SEQUENCE [LARGE SCALE GENOMIC DNA]</scope>
    <source>
        <strain evidence="9 10">DSM 24176</strain>
    </source>
</reference>
<dbReference type="InterPro" id="IPR006043">
    <property type="entry name" value="NCS2"/>
</dbReference>
<dbReference type="InterPro" id="IPR006042">
    <property type="entry name" value="Xan_ur_permease"/>
</dbReference>
<keyword evidence="4" id="KW-1003">Cell membrane</keyword>
<name>A0A4V2Q1J1_9FIRM</name>
<feature type="transmembrane region" description="Helical" evidence="8">
    <location>
        <begin position="133"/>
        <end position="155"/>
    </location>
</feature>
<evidence type="ECO:0000313" key="10">
    <source>
        <dbReference type="Proteomes" id="UP000294545"/>
    </source>
</evidence>
<keyword evidence="5 8" id="KW-0812">Transmembrane</keyword>
<dbReference type="PROSITE" id="PS01116">
    <property type="entry name" value="XANTH_URACIL_PERMASE"/>
    <property type="match status" value="1"/>
</dbReference>
<feature type="transmembrane region" description="Helical" evidence="8">
    <location>
        <begin position="349"/>
        <end position="369"/>
    </location>
</feature>
<evidence type="ECO:0000256" key="7">
    <source>
        <dbReference type="ARBA" id="ARBA00023136"/>
    </source>
</evidence>
<dbReference type="NCBIfam" id="NF037981">
    <property type="entry name" value="NCS2_1"/>
    <property type="match status" value="1"/>
</dbReference>
<dbReference type="GO" id="GO:0042907">
    <property type="term" value="F:xanthine transmembrane transporter activity"/>
    <property type="evidence" value="ECO:0007669"/>
    <property type="project" value="TreeGrafter"/>
</dbReference>
<dbReference type="InterPro" id="IPR017588">
    <property type="entry name" value="UacT-like"/>
</dbReference>
<feature type="transmembrane region" description="Helical" evidence="8">
    <location>
        <begin position="321"/>
        <end position="343"/>
    </location>
</feature>
<feature type="transmembrane region" description="Helical" evidence="8">
    <location>
        <begin position="167"/>
        <end position="186"/>
    </location>
</feature>
<dbReference type="EMBL" id="SMGQ01000011">
    <property type="protein sequence ID" value="TCK97761.1"/>
    <property type="molecule type" value="Genomic_DNA"/>
</dbReference>
<feature type="transmembrane region" description="Helical" evidence="8">
    <location>
        <begin position="381"/>
        <end position="403"/>
    </location>
</feature>
<dbReference type="OrthoDB" id="9805749at2"/>
<evidence type="ECO:0000256" key="8">
    <source>
        <dbReference type="SAM" id="Phobius"/>
    </source>
</evidence>
<evidence type="ECO:0000256" key="2">
    <source>
        <dbReference type="ARBA" id="ARBA00008821"/>
    </source>
</evidence>
<feature type="transmembrane region" description="Helical" evidence="8">
    <location>
        <begin position="30"/>
        <end position="50"/>
    </location>
</feature>